<evidence type="ECO:0000256" key="10">
    <source>
        <dbReference type="ARBA" id="ARBA00022989"/>
    </source>
</evidence>
<dbReference type="Pfam" id="PF23344">
    <property type="entry name" value="ZP-N"/>
    <property type="match status" value="1"/>
</dbReference>
<keyword evidence="12 14" id="KW-1015">Disulfide bond</keyword>
<organism evidence="17 18">
    <name type="scientific">Mola mola</name>
    <name type="common">Ocean sunfish</name>
    <name type="synonym">Tetraodon mola</name>
    <dbReference type="NCBI Taxonomy" id="94237"/>
    <lineage>
        <taxon>Eukaryota</taxon>
        <taxon>Metazoa</taxon>
        <taxon>Chordata</taxon>
        <taxon>Craniata</taxon>
        <taxon>Vertebrata</taxon>
        <taxon>Euteleostomi</taxon>
        <taxon>Actinopterygii</taxon>
        <taxon>Neopterygii</taxon>
        <taxon>Teleostei</taxon>
        <taxon>Neoteleostei</taxon>
        <taxon>Acanthomorphata</taxon>
        <taxon>Eupercaria</taxon>
        <taxon>Tetraodontiformes</taxon>
        <taxon>Molidae</taxon>
        <taxon>Mola</taxon>
    </lineage>
</organism>
<dbReference type="PANTHER" id="PTHR11576">
    <property type="entry name" value="ZONA PELLUCIDA SPERM-BINDING PROTEIN 3"/>
    <property type="match status" value="1"/>
</dbReference>
<evidence type="ECO:0000256" key="5">
    <source>
        <dbReference type="ARBA" id="ARBA00022525"/>
    </source>
</evidence>
<dbReference type="GO" id="GO:0032190">
    <property type="term" value="F:acrosin binding"/>
    <property type="evidence" value="ECO:0007669"/>
    <property type="project" value="TreeGrafter"/>
</dbReference>
<keyword evidence="7 14" id="KW-0165">Cleavage on pair of basic residues</keyword>
<comment type="domain">
    <text evidence="14">The ZP domain is involved in the polymerization of the ZP proteins to form the zona pellucida.</text>
</comment>
<dbReference type="GO" id="GO:0005886">
    <property type="term" value="C:plasma membrane"/>
    <property type="evidence" value="ECO:0007669"/>
    <property type="project" value="UniProtKB-SubCell"/>
</dbReference>
<dbReference type="PROSITE" id="PS51034">
    <property type="entry name" value="ZP_2"/>
    <property type="match status" value="1"/>
</dbReference>
<comment type="PTM">
    <text evidence="14">Proteolytically cleaved before the transmembrane segment to yield the secreted ectodomain incorporated in the zona pellucida.</text>
</comment>
<name>A0A3Q3WHV4_MOLML</name>
<feature type="domain" description="ZP" evidence="16">
    <location>
        <begin position="92"/>
        <end position="351"/>
    </location>
</feature>
<evidence type="ECO:0000256" key="13">
    <source>
        <dbReference type="ARBA" id="ARBA00023180"/>
    </source>
</evidence>
<dbReference type="STRING" id="94237.ENSMMOP00000017046"/>
<reference evidence="17" key="1">
    <citation type="submission" date="2025-08" db="UniProtKB">
        <authorList>
            <consortium name="Ensembl"/>
        </authorList>
    </citation>
    <scope>IDENTIFICATION</scope>
</reference>
<dbReference type="OMA" id="MERWPGR"/>
<evidence type="ECO:0000256" key="4">
    <source>
        <dbReference type="ARBA" id="ARBA00022475"/>
    </source>
</evidence>
<evidence type="ECO:0000256" key="15">
    <source>
        <dbReference type="SAM" id="MobiDB-lite"/>
    </source>
</evidence>
<dbReference type="InterPro" id="IPR001507">
    <property type="entry name" value="ZP_dom"/>
</dbReference>
<dbReference type="InterPro" id="IPR055355">
    <property type="entry name" value="ZP-C"/>
</dbReference>
<evidence type="ECO:0000256" key="6">
    <source>
        <dbReference type="ARBA" id="ARBA00022530"/>
    </source>
</evidence>
<keyword evidence="4 14" id="KW-1003">Cell membrane</keyword>
<comment type="function">
    <text evidence="14">Component of the zona pellucida, an extracellular matrix surrounding oocytes which mediates sperm binding, induction of the acrosome reaction and prevents post-fertilization polyspermy. The zona pellucida is composed of 3 to 4 glycoproteins, ZP1, ZP2, ZP3, and ZP4. ZP3 is essential for sperm binding and zona matrix formation.</text>
</comment>
<evidence type="ECO:0000256" key="8">
    <source>
        <dbReference type="ARBA" id="ARBA00022692"/>
    </source>
</evidence>
<evidence type="ECO:0000256" key="3">
    <source>
        <dbReference type="ARBA" id="ARBA00017980"/>
    </source>
</evidence>
<dbReference type="SMART" id="SM00241">
    <property type="entry name" value="ZP"/>
    <property type="match status" value="1"/>
</dbReference>
<dbReference type="GO" id="GO:2000344">
    <property type="term" value="P:positive regulation of acrosome reaction"/>
    <property type="evidence" value="ECO:0007669"/>
    <property type="project" value="UniProtKB-UniRule"/>
</dbReference>
<proteinExistence type="inferred from homology"/>
<reference evidence="17" key="2">
    <citation type="submission" date="2025-09" db="UniProtKB">
        <authorList>
            <consortium name="Ensembl"/>
        </authorList>
    </citation>
    <scope>IDENTIFICATION</scope>
</reference>
<evidence type="ECO:0000313" key="18">
    <source>
        <dbReference type="Proteomes" id="UP000261620"/>
    </source>
</evidence>
<dbReference type="Gene3D" id="2.60.40.4100">
    <property type="entry name" value="Zona pellucida, ZP-C domain"/>
    <property type="match status" value="1"/>
</dbReference>
<dbReference type="Ensembl" id="ENSMMOT00000017329.1">
    <property type="protein sequence ID" value="ENSMMOP00000017046.1"/>
    <property type="gene ID" value="ENSMMOG00000012990.1"/>
</dbReference>
<keyword evidence="6 14" id="KW-0272">Extracellular matrix</keyword>
<protein>
    <recommendedName>
        <fullName evidence="3 14">Zona pellucida sperm-binding protein 3</fullName>
    </recommendedName>
</protein>
<dbReference type="AlphaFoldDB" id="A0A3Q3WHV4"/>
<keyword evidence="13" id="KW-0325">Glycoprotein</keyword>
<dbReference type="Proteomes" id="UP000261620">
    <property type="component" value="Unplaced"/>
</dbReference>
<keyword evidence="9 14" id="KW-0732">Signal</keyword>
<dbReference type="GO" id="GO:0035805">
    <property type="term" value="C:egg coat"/>
    <property type="evidence" value="ECO:0007669"/>
    <property type="project" value="UniProtKB-SubCell"/>
</dbReference>
<feature type="signal peptide" evidence="14">
    <location>
        <begin position="1"/>
        <end position="22"/>
    </location>
</feature>
<dbReference type="FunFam" id="2.60.40.3210:FF:000001">
    <property type="entry name" value="Zona pellucida sperm-binding protein 3"/>
    <property type="match status" value="1"/>
</dbReference>
<dbReference type="PANTHER" id="PTHR11576:SF2">
    <property type="entry name" value="ZONA PELLUCIDA SPERM-BINDING PROTEIN 3"/>
    <property type="match status" value="1"/>
</dbReference>
<dbReference type="InterPro" id="IPR042235">
    <property type="entry name" value="ZP-C_dom"/>
</dbReference>
<keyword evidence="5 14" id="KW-0964">Secreted</keyword>
<evidence type="ECO:0000313" key="17">
    <source>
        <dbReference type="Ensembl" id="ENSMMOP00000017046.1"/>
    </source>
</evidence>
<evidence type="ECO:0000259" key="16">
    <source>
        <dbReference type="PROSITE" id="PS51034"/>
    </source>
</evidence>
<evidence type="ECO:0000256" key="2">
    <source>
        <dbReference type="ARBA" id="ARBA00006735"/>
    </source>
</evidence>
<keyword evidence="8" id="KW-0812">Transmembrane</keyword>
<evidence type="ECO:0000256" key="7">
    <source>
        <dbReference type="ARBA" id="ARBA00022685"/>
    </source>
</evidence>
<feature type="chain" id="PRO_5025710010" description="Zona pellucida sperm-binding protein 3" evidence="14">
    <location>
        <begin position="23"/>
        <end position="426"/>
    </location>
</feature>
<accession>A0A3Q3WHV4</accession>
<dbReference type="GO" id="GO:0035803">
    <property type="term" value="P:egg coat formation"/>
    <property type="evidence" value="ECO:0007669"/>
    <property type="project" value="UniProtKB-UniRule"/>
</dbReference>
<dbReference type="FunFam" id="2.60.40.4100:FF:000002">
    <property type="entry name" value="Zona pellucida sperm-binding protein 3"/>
    <property type="match status" value="1"/>
</dbReference>
<dbReference type="InterPro" id="IPR048290">
    <property type="entry name" value="ZP_chr"/>
</dbReference>
<keyword evidence="18" id="KW-1185">Reference proteome</keyword>
<feature type="region of interest" description="Disordered" evidence="15">
    <location>
        <begin position="31"/>
        <end position="54"/>
    </location>
</feature>
<evidence type="ECO:0000256" key="9">
    <source>
        <dbReference type="ARBA" id="ARBA00022729"/>
    </source>
</evidence>
<keyword evidence="10" id="KW-1133">Transmembrane helix</keyword>
<dbReference type="PRINTS" id="PR00023">
    <property type="entry name" value="ZPELLUCIDA"/>
</dbReference>
<keyword evidence="11" id="KW-0472">Membrane</keyword>
<evidence type="ECO:0000256" key="14">
    <source>
        <dbReference type="RuleBase" id="RU367066"/>
    </source>
</evidence>
<sequence>MVMKCAALCLVALALFGSFCDAQYDGVYKPSKPSPPYQKPHDQKQVSDPQQSKQSFEKPLTWKYPEDPQPEPAVEVPFELRYPVPAATVAVQCRERDARVEVKRDLFGTGQLIDPYDLTLGTCGIVSEDTAAQVLIFETELHECGSTSLIVGDSLIYTLILNYNPRPLGGSSVIRTSKAAVIVECHYPRTHNVSSLALDPLWLPFSSVKVAEEFLYFTLRLMTDDWLYVRPSYQYFLGDIINIEATVKQYFHVPLRVYVERCVATLSPDASSSPRYAFIENGCLVDAIITGSDSKFMPRQFDNVLQFQLEAFRFQDAESGLIYITCHLKATSAIYPIDAEHRACSYISGWREASGVDAACNTCSDVKGTSSGSGVIGSGGPTWVADRKSRDVSTKEEGMSIKSFQVVEWEGDVTLGPIPIAEKMIA</sequence>
<evidence type="ECO:0000256" key="12">
    <source>
        <dbReference type="ARBA" id="ARBA00023157"/>
    </source>
</evidence>
<dbReference type="Pfam" id="PF00100">
    <property type="entry name" value="Zona_pellucida"/>
    <property type="match status" value="1"/>
</dbReference>
<comment type="subcellular location">
    <subcellularLocation>
        <location evidence="1">Secreted</location>
        <location evidence="1">Extracellular space</location>
        <location evidence="1">Extracellular matrix</location>
    </subcellularLocation>
    <subcellularLocation>
        <location evidence="14">Zona pellucida</location>
    </subcellularLocation>
    <subcellularLocation>
        <location evidence="14">Cell membrane</location>
        <topology evidence="14">Single-pass type I membrane protein</topology>
    </subcellularLocation>
</comment>
<dbReference type="GO" id="GO:0035804">
    <property type="term" value="F:structural constituent of egg coat"/>
    <property type="evidence" value="ECO:0007669"/>
    <property type="project" value="UniProtKB-UniRule"/>
</dbReference>
<dbReference type="GO" id="GO:0007339">
    <property type="term" value="P:binding of sperm to zona pellucida"/>
    <property type="evidence" value="ECO:0007669"/>
    <property type="project" value="UniProtKB-UniRule"/>
</dbReference>
<dbReference type="InterPro" id="IPR055356">
    <property type="entry name" value="ZP-N"/>
</dbReference>
<dbReference type="Gene3D" id="2.60.40.3210">
    <property type="entry name" value="Zona pellucida, ZP-N domain"/>
    <property type="match status" value="1"/>
</dbReference>
<evidence type="ECO:0000256" key="1">
    <source>
        <dbReference type="ARBA" id="ARBA00004498"/>
    </source>
</evidence>
<comment type="similarity">
    <text evidence="2 14">Belongs to the ZP domain family. ZPC subfamily.</text>
</comment>
<evidence type="ECO:0000256" key="11">
    <source>
        <dbReference type="ARBA" id="ARBA00023136"/>
    </source>
</evidence>